<gene>
    <name evidence="2" type="ORF">KEM10_10670</name>
</gene>
<protein>
    <submittedName>
        <fullName evidence="2">Polysaccharide deacetylase family protein</fullName>
    </submittedName>
</protein>
<evidence type="ECO:0000313" key="2">
    <source>
        <dbReference type="EMBL" id="MBS2098743.1"/>
    </source>
</evidence>
<dbReference type="InterPro" id="IPR011330">
    <property type="entry name" value="Glyco_hydro/deAcase_b/a-brl"/>
</dbReference>
<keyword evidence="3" id="KW-1185">Reference proteome</keyword>
<evidence type="ECO:0000313" key="3">
    <source>
        <dbReference type="Proteomes" id="UP000708576"/>
    </source>
</evidence>
<dbReference type="Pfam" id="PF23019">
    <property type="entry name" value="DUF7033"/>
    <property type="match status" value="1"/>
</dbReference>
<dbReference type="Gene3D" id="3.20.20.370">
    <property type="entry name" value="Glycoside hydrolase/deacetylase"/>
    <property type="match status" value="1"/>
</dbReference>
<dbReference type="CDD" id="cd10931">
    <property type="entry name" value="CE4_u7"/>
    <property type="match status" value="1"/>
</dbReference>
<dbReference type="RefSeq" id="WP_212215985.1">
    <property type="nucleotide sequence ID" value="NZ_JAGUCO010000006.1"/>
</dbReference>
<organism evidence="2 3">
    <name type="scientific">Carboxylicivirga linearis</name>
    <dbReference type="NCBI Taxonomy" id="1628157"/>
    <lineage>
        <taxon>Bacteria</taxon>
        <taxon>Pseudomonadati</taxon>
        <taxon>Bacteroidota</taxon>
        <taxon>Bacteroidia</taxon>
        <taxon>Marinilabiliales</taxon>
        <taxon>Marinilabiliaceae</taxon>
        <taxon>Carboxylicivirga</taxon>
    </lineage>
</organism>
<reference evidence="2 3" key="1">
    <citation type="journal article" date="2015" name="Int. J. Syst. Evol. Microbiol.">
        <title>Carboxylicivirga linearis sp. nov., isolated from a sea cucumber culture pond.</title>
        <authorList>
            <person name="Wang F.Q."/>
            <person name="Zhou Y.X."/>
            <person name="Lin X.Z."/>
            <person name="Chen G.J."/>
            <person name="Du Z.J."/>
        </authorList>
    </citation>
    <scope>NUCLEOTIDE SEQUENCE [LARGE SCALE GENOMIC DNA]</scope>
    <source>
        <strain evidence="2 3">FB218</strain>
    </source>
</reference>
<name>A0ABS5JV94_9BACT</name>
<comment type="caution">
    <text evidence="2">The sequence shown here is derived from an EMBL/GenBank/DDBJ whole genome shotgun (WGS) entry which is preliminary data.</text>
</comment>
<dbReference type="EMBL" id="JAGUCO010000006">
    <property type="protein sequence ID" value="MBS2098743.1"/>
    <property type="molecule type" value="Genomic_DNA"/>
</dbReference>
<sequence>MKESLNNIQLEYVLFHLNQHIELGYLKSMLSYGEGRGSIFIPSSDSSLRTDFFLNWDGKKIPVLFPTSDNKRFYSLQSGRLVFHHDLLKSAFYLLSCWQEKDSKEKDFMERFPYEVSIQKELNIIYIPVVNYYFTIIIQGLKELAKVSSITVKGKRLSDNGVFLLSHDIDRVSYYHWKESAYRVLQLFGLKKLTYPRKRLLKAVIDSVIPTFIPGLKADPHWNFKWMRDVEKQFRMVSTWYFLNQDGSDHDAKYLFHDQGIKNVMEYLHNDSCEVGLHGSLKTADSVVNMSFALSELKKNFMYEVDGVRQHFLRFFMTETLSNQQAAGLRYDTTLGFAEHEGYRNSYCYPYRPYDFENDRMMDIWEFPLHVMDGTLFNYRKYCYDQAYNHIQLLLNESKKFGGIFTMLWHNSFFDEYEFPGITAFYLSVLKLINEESFESYTGKALLNKLST</sequence>
<evidence type="ECO:0000259" key="1">
    <source>
        <dbReference type="Pfam" id="PF23019"/>
    </source>
</evidence>
<dbReference type="SUPFAM" id="SSF88713">
    <property type="entry name" value="Glycoside hydrolase/deacetylase"/>
    <property type="match status" value="1"/>
</dbReference>
<proteinExistence type="predicted"/>
<dbReference type="InterPro" id="IPR054297">
    <property type="entry name" value="DUF7033"/>
</dbReference>
<feature type="domain" description="DUF7033" evidence="1">
    <location>
        <begin position="84"/>
        <end position="177"/>
    </location>
</feature>
<dbReference type="Proteomes" id="UP000708576">
    <property type="component" value="Unassembled WGS sequence"/>
</dbReference>
<accession>A0ABS5JV94</accession>